<dbReference type="OMA" id="CPRNEIG"/>
<evidence type="ECO:0000256" key="1">
    <source>
        <dbReference type="SAM" id="MobiDB-lite"/>
    </source>
</evidence>
<feature type="compositionally biased region" description="Low complexity" evidence="1">
    <location>
        <begin position="198"/>
        <end position="226"/>
    </location>
</feature>
<dbReference type="HOGENOM" id="CLU_987016_0_0_1"/>
<name>S8AL58_DACHA</name>
<sequence>MWKAGQISVSPPLPRNATNPTPFDDYDIYYEQCGATGNYCWVAPAGFSGSCGTWLGMDNYCCFAIAVNLDSPNQEEEGLFKCDTIPGIMDTPYAQFGKATFEYTLQSPSDTCPNGSLQAGDALDGVASCCDTGGSMTYGACALLELDTANDALNVVNPIRCGEFDIFPTEGDIEESNRILSGSSIATLMPTGGPATATSRPSSSEMEMSESSTATSDDSTPMTTAAGSSSAVTNPPASTGGSRTTSSAAAPTSTSSATKGISLISSLILGSTVLSILLGAQL</sequence>
<dbReference type="Proteomes" id="UP000015100">
    <property type="component" value="Unassembled WGS sequence"/>
</dbReference>
<keyword evidence="3" id="KW-1185">Reference proteome</keyword>
<gene>
    <name evidence="2" type="ORF">H072_4225</name>
</gene>
<reference evidence="3" key="2">
    <citation type="submission" date="2013-04" db="EMBL/GenBank/DDBJ databases">
        <title>Genomic mechanisms accounting for the adaptation to parasitism in nematode-trapping fungi.</title>
        <authorList>
            <person name="Ahren D.G."/>
        </authorList>
    </citation>
    <scope>NUCLEOTIDE SEQUENCE [LARGE SCALE GENOMIC DNA]</scope>
    <source>
        <strain evidence="3">CBS 200.50</strain>
    </source>
</reference>
<dbReference type="AlphaFoldDB" id="S8AL58"/>
<evidence type="ECO:0000313" key="3">
    <source>
        <dbReference type="Proteomes" id="UP000015100"/>
    </source>
</evidence>
<proteinExistence type="predicted"/>
<evidence type="ECO:0000313" key="2">
    <source>
        <dbReference type="EMBL" id="EPS41811.1"/>
    </source>
</evidence>
<feature type="compositionally biased region" description="Low complexity" evidence="1">
    <location>
        <begin position="235"/>
        <end position="255"/>
    </location>
</feature>
<protein>
    <submittedName>
        <fullName evidence="2">Uncharacterized protein</fullName>
    </submittedName>
</protein>
<reference evidence="2 3" key="1">
    <citation type="journal article" date="2013" name="PLoS Genet.">
        <title>Genomic mechanisms accounting for the adaptation to parasitism in nematode-trapping fungi.</title>
        <authorList>
            <person name="Meerupati T."/>
            <person name="Andersson K.M."/>
            <person name="Friman E."/>
            <person name="Kumar D."/>
            <person name="Tunlid A."/>
            <person name="Ahren D."/>
        </authorList>
    </citation>
    <scope>NUCLEOTIDE SEQUENCE [LARGE SCALE GENOMIC DNA]</scope>
    <source>
        <strain evidence="2 3">CBS 200.50</strain>
    </source>
</reference>
<organism evidence="2 3">
    <name type="scientific">Dactylellina haptotyla (strain CBS 200.50)</name>
    <name type="common">Nematode-trapping fungus</name>
    <name type="synonym">Monacrosporium haptotylum</name>
    <dbReference type="NCBI Taxonomy" id="1284197"/>
    <lineage>
        <taxon>Eukaryota</taxon>
        <taxon>Fungi</taxon>
        <taxon>Dikarya</taxon>
        <taxon>Ascomycota</taxon>
        <taxon>Pezizomycotina</taxon>
        <taxon>Orbiliomycetes</taxon>
        <taxon>Orbiliales</taxon>
        <taxon>Orbiliaceae</taxon>
        <taxon>Dactylellina</taxon>
    </lineage>
</organism>
<dbReference type="OrthoDB" id="5359736at2759"/>
<feature type="region of interest" description="Disordered" evidence="1">
    <location>
        <begin position="184"/>
        <end position="255"/>
    </location>
</feature>
<accession>S8AL58</accession>
<dbReference type="EMBL" id="AQGS01000147">
    <property type="protein sequence ID" value="EPS41811.1"/>
    <property type="molecule type" value="Genomic_DNA"/>
</dbReference>
<comment type="caution">
    <text evidence="2">The sequence shown here is derived from an EMBL/GenBank/DDBJ whole genome shotgun (WGS) entry which is preliminary data.</text>
</comment>